<organism evidence="1 2">
    <name type="scientific">Malaciobacter mytili LMG 24559</name>
    <dbReference type="NCBI Taxonomy" id="1032238"/>
    <lineage>
        <taxon>Bacteria</taxon>
        <taxon>Pseudomonadati</taxon>
        <taxon>Campylobacterota</taxon>
        <taxon>Epsilonproteobacteria</taxon>
        <taxon>Campylobacterales</taxon>
        <taxon>Arcobacteraceae</taxon>
        <taxon>Malaciobacter</taxon>
    </lineage>
</organism>
<gene>
    <name evidence="1" type="ORF">CP985_00305</name>
</gene>
<protein>
    <recommendedName>
        <fullName evidence="3">Methyltransferase</fullName>
    </recommendedName>
</protein>
<accession>A0AAX2AL05</accession>
<dbReference type="RefSeq" id="WP_114842997.1">
    <property type="nucleotide sequence ID" value="NZ_CP031219.1"/>
</dbReference>
<proteinExistence type="predicted"/>
<comment type="caution">
    <text evidence="1">The sequence shown here is derived from an EMBL/GenBank/DDBJ whole genome shotgun (WGS) entry which is preliminary data.</text>
</comment>
<keyword evidence="2" id="KW-1185">Reference proteome</keyword>
<dbReference type="EMBL" id="NXID01000001">
    <property type="protein sequence ID" value="RXK17085.1"/>
    <property type="molecule type" value="Genomic_DNA"/>
</dbReference>
<evidence type="ECO:0000313" key="1">
    <source>
        <dbReference type="EMBL" id="RXK17085.1"/>
    </source>
</evidence>
<dbReference type="AlphaFoldDB" id="A0AAX2AL05"/>
<dbReference type="KEGG" id="amyt:AMYT_2654"/>
<evidence type="ECO:0000313" key="2">
    <source>
        <dbReference type="Proteomes" id="UP000290092"/>
    </source>
</evidence>
<evidence type="ECO:0008006" key="3">
    <source>
        <dbReference type="Google" id="ProtNLM"/>
    </source>
</evidence>
<dbReference type="Proteomes" id="UP000290092">
    <property type="component" value="Unassembled WGS sequence"/>
</dbReference>
<name>A0AAX2AL05_9BACT</name>
<reference evidence="1 2" key="1">
    <citation type="submission" date="2017-09" db="EMBL/GenBank/DDBJ databases">
        <title>Genomics of the genus Arcobacter.</title>
        <authorList>
            <person name="Perez-Cataluna A."/>
            <person name="Figueras M.J."/>
            <person name="Salas-Masso N."/>
        </authorList>
    </citation>
    <scope>NUCLEOTIDE SEQUENCE [LARGE SCALE GENOMIC DNA]</scope>
    <source>
        <strain evidence="1 2">CECT 7386</strain>
    </source>
</reference>
<sequence length="91" mass="10923">MKFYDTGFITKYQDFTQVQIFTAGKSILNLKLYKQQVCSDTFSCLDYKSFNKQYLSSSYNEKFIKELFEKEDNEINFKDRKNAILIKVKRN</sequence>